<dbReference type="InterPro" id="IPR025746">
    <property type="entry name" value="PilX_N_dom"/>
</dbReference>
<evidence type="ECO:0000313" key="2">
    <source>
        <dbReference type="EMBL" id="MCK7593227.1"/>
    </source>
</evidence>
<name>A0ABT0GFA1_9GAMM</name>
<gene>
    <name evidence="2" type="ORF">M0G41_06035</name>
</gene>
<feature type="domain" description="Type 4 fimbrial biogenesis protein PilX N-terminal" evidence="1">
    <location>
        <begin position="16"/>
        <end position="65"/>
    </location>
</feature>
<dbReference type="RefSeq" id="WP_248206486.1">
    <property type="nucleotide sequence ID" value="NZ_JALNMH010000004.1"/>
</dbReference>
<comment type="caution">
    <text evidence="2">The sequence shown here is derived from an EMBL/GenBank/DDBJ whole genome shotgun (WGS) entry which is preliminary data.</text>
</comment>
<sequence length="171" mass="18348">MKPMNHLRTSPARTQRGATLFVALTILIILTLLALSAAQVTSLQERMAGIYRADSMAFHAAEDGLRSSEAGILDSPILCDEPAREYLPSSWFDRSVDFTVASTATPSLEFVENLNRPAAFSPGLAIQGSAKWGADFVPGGEKCLVFRISSVGADGKDSPTSHVIVQSHFIP</sequence>
<dbReference type="Proteomes" id="UP001431449">
    <property type="component" value="Unassembled WGS sequence"/>
</dbReference>
<organism evidence="2 3">
    <name type="scientific">Pseudomarimonas salicorniae</name>
    <dbReference type="NCBI Taxonomy" id="2933270"/>
    <lineage>
        <taxon>Bacteria</taxon>
        <taxon>Pseudomonadati</taxon>
        <taxon>Pseudomonadota</taxon>
        <taxon>Gammaproteobacteria</taxon>
        <taxon>Lysobacterales</taxon>
        <taxon>Lysobacteraceae</taxon>
        <taxon>Pseudomarimonas</taxon>
    </lineage>
</organism>
<evidence type="ECO:0000259" key="1">
    <source>
        <dbReference type="Pfam" id="PF14341"/>
    </source>
</evidence>
<evidence type="ECO:0000313" key="3">
    <source>
        <dbReference type="Proteomes" id="UP001431449"/>
    </source>
</evidence>
<proteinExistence type="predicted"/>
<accession>A0ABT0GFA1</accession>
<dbReference type="EMBL" id="JALNMH010000004">
    <property type="protein sequence ID" value="MCK7593227.1"/>
    <property type="molecule type" value="Genomic_DNA"/>
</dbReference>
<keyword evidence="3" id="KW-1185">Reference proteome</keyword>
<protein>
    <submittedName>
        <fullName evidence="2">PilX N-terminal domain-containing pilus assembly protein</fullName>
    </submittedName>
</protein>
<dbReference type="Pfam" id="PF14341">
    <property type="entry name" value="PilX_N"/>
    <property type="match status" value="1"/>
</dbReference>
<reference evidence="2" key="1">
    <citation type="submission" date="2022-04" db="EMBL/GenBank/DDBJ databases">
        <title>Lysobacter sp. CAU 1642 isolated from sea sand.</title>
        <authorList>
            <person name="Kim W."/>
        </authorList>
    </citation>
    <scope>NUCLEOTIDE SEQUENCE</scope>
    <source>
        <strain evidence="2">CAU 1642</strain>
    </source>
</reference>